<evidence type="ECO:0000313" key="2">
    <source>
        <dbReference type="EMBL" id="EDM74503.1"/>
    </source>
</evidence>
<dbReference type="STRING" id="391625.PPSIR1_06431"/>
<protein>
    <submittedName>
        <fullName evidence="2">Uncharacterized protein</fullName>
    </submittedName>
</protein>
<proteinExistence type="predicted"/>
<sequence>MTEIVVNICPDNCESKLRHVLENYIELRETQLSLGAEMNARAQRMVYRPKGSTLPPWQEDERCAKHLHACARAMTQFIDGLSDDIKCNLSCEPAREGRGRGRDPERERSRDRDCGCRD</sequence>
<dbReference type="Proteomes" id="UP000005801">
    <property type="component" value="Unassembled WGS sequence"/>
</dbReference>
<evidence type="ECO:0000313" key="3">
    <source>
        <dbReference type="Proteomes" id="UP000005801"/>
    </source>
</evidence>
<gene>
    <name evidence="2" type="ORF">PPSIR1_06431</name>
</gene>
<evidence type="ECO:0000256" key="1">
    <source>
        <dbReference type="SAM" id="MobiDB-lite"/>
    </source>
</evidence>
<reference evidence="2 3" key="1">
    <citation type="submission" date="2007-06" db="EMBL/GenBank/DDBJ databases">
        <authorList>
            <person name="Shimkets L."/>
            <person name="Ferriera S."/>
            <person name="Johnson J."/>
            <person name="Kravitz S."/>
            <person name="Beeson K."/>
            <person name="Sutton G."/>
            <person name="Rogers Y.-H."/>
            <person name="Friedman R."/>
            <person name="Frazier M."/>
            <person name="Venter J.C."/>
        </authorList>
    </citation>
    <scope>NUCLEOTIDE SEQUENCE [LARGE SCALE GENOMIC DNA]</scope>
    <source>
        <strain evidence="2 3">SIR-1</strain>
    </source>
</reference>
<dbReference type="EMBL" id="ABCS01000127">
    <property type="protein sequence ID" value="EDM74503.1"/>
    <property type="molecule type" value="Genomic_DNA"/>
</dbReference>
<feature type="region of interest" description="Disordered" evidence="1">
    <location>
        <begin position="93"/>
        <end position="118"/>
    </location>
</feature>
<name>A6GHZ6_9BACT</name>
<comment type="caution">
    <text evidence="2">The sequence shown here is derived from an EMBL/GenBank/DDBJ whole genome shotgun (WGS) entry which is preliminary data.</text>
</comment>
<organism evidence="2 3">
    <name type="scientific">Plesiocystis pacifica SIR-1</name>
    <dbReference type="NCBI Taxonomy" id="391625"/>
    <lineage>
        <taxon>Bacteria</taxon>
        <taxon>Pseudomonadati</taxon>
        <taxon>Myxococcota</taxon>
        <taxon>Polyangia</taxon>
        <taxon>Nannocystales</taxon>
        <taxon>Nannocystaceae</taxon>
        <taxon>Plesiocystis</taxon>
    </lineage>
</organism>
<dbReference type="AlphaFoldDB" id="A6GHZ6"/>
<keyword evidence="3" id="KW-1185">Reference proteome</keyword>
<accession>A6GHZ6</accession>